<evidence type="ECO:0000256" key="6">
    <source>
        <dbReference type="SAM" id="Phobius"/>
    </source>
</evidence>
<comment type="caution">
    <text evidence="8">The sequence shown here is derived from an EMBL/GenBank/DDBJ whole genome shotgun (WGS) entry which is preliminary data.</text>
</comment>
<keyword evidence="3 6" id="KW-0812">Transmembrane</keyword>
<evidence type="ECO:0000259" key="7">
    <source>
        <dbReference type="Pfam" id="PF00482"/>
    </source>
</evidence>
<dbReference type="RefSeq" id="WP_121902647.1">
    <property type="nucleotide sequence ID" value="NZ_REFW01000005.1"/>
</dbReference>
<reference evidence="8 9" key="1">
    <citation type="submission" date="2018-10" db="EMBL/GenBank/DDBJ databases">
        <title>Tessaracoccus antarcticuss sp. nov., isolated from sediment.</title>
        <authorList>
            <person name="Zhou L.Y."/>
            <person name="Du Z.J."/>
        </authorList>
    </citation>
    <scope>NUCLEOTIDE SEQUENCE [LARGE SCALE GENOMIC DNA]</scope>
    <source>
        <strain evidence="8 9">JDX10</strain>
    </source>
</reference>
<feature type="domain" description="Type II secretion system protein GspF" evidence="7">
    <location>
        <begin position="98"/>
        <end position="222"/>
    </location>
</feature>
<proteinExistence type="predicted"/>
<gene>
    <name evidence="8" type="ORF">EAX62_15565</name>
</gene>
<dbReference type="EMBL" id="REFW01000005">
    <property type="protein sequence ID" value="RMB57868.1"/>
    <property type="molecule type" value="Genomic_DNA"/>
</dbReference>
<organism evidence="8 9">
    <name type="scientific">Tessaracoccus antarcticus</name>
    <dbReference type="NCBI Taxonomy" id="2479848"/>
    <lineage>
        <taxon>Bacteria</taxon>
        <taxon>Bacillati</taxon>
        <taxon>Actinomycetota</taxon>
        <taxon>Actinomycetes</taxon>
        <taxon>Propionibacteriales</taxon>
        <taxon>Propionibacteriaceae</taxon>
        <taxon>Tessaracoccus</taxon>
    </lineage>
</organism>
<feature type="transmembrane region" description="Helical" evidence="6">
    <location>
        <begin position="212"/>
        <end position="232"/>
    </location>
</feature>
<feature type="transmembrane region" description="Helical" evidence="6">
    <location>
        <begin position="46"/>
        <end position="76"/>
    </location>
</feature>
<sequence>MMLVAALAGALVAAGIVTGMWAFQPEPPTAKRPRRVWGVKARTRALLLAGAAAGTAIAATTGWLIAIVAIPAAVVVGDRVVRHRTRSVIARLDGLAEFARGIAGVLGAGRGIEQAILQASRSTPKAIEPEVGKLAARIRANFDISRALRAFAEDFDDATADLFVATLLLASQRRGPGLASVMTDMAASVDAEVRARRAVDAEQQKPRTAARIITAITAVLLAGLALSGDYVAPYTTPIGQVLLTAYLSAWALVLWWMSRMTKDQPIPRFIGTTTTPETGVRP</sequence>
<dbReference type="AlphaFoldDB" id="A0A3M0FZN2"/>
<keyword evidence="4 6" id="KW-1133">Transmembrane helix</keyword>
<dbReference type="PANTHER" id="PTHR35007">
    <property type="entry name" value="INTEGRAL MEMBRANE PROTEIN-RELATED"/>
    <property type="match status" value="1"/>
</dbReference>
<feature type="transmembrane region" description="Helical" evidence="6">
    <location>
        <begin position="238"/>
        <end position="258"/>
    </location>
</feature>
<evidence type="ECO:0000256" key="3">
    <source>
        <dbReference type="ARBA" id="ARBA00022692"/>
    </source>
</evidence>
<evidence type="ECO:0000313" key="8">
    <source>
        <dbReference type="EMBL" id="RMB57868.1"/>
    </source>
</evidence>
<evidence type="ECO:0000256" key="5">
    <source>
        <dbReference type="ARBA" id="ARBA00023136"/>
    </source>
</evidence>
<evidence type="ECO:0000256" key="2">
    <source>
        <dbReference type="ARBA" id="ARBA00022475"/>
    </source>
</evidence>
<evidence type="ECO:0000256" key="1">
    <source>
        <dbReference type="ARBA" id="ARBA00004651"/>
    </source>
</evidence>
<dbReference type="InterPro" id="IPR042094">
    <property type="entry name" value="T2SS_GspF_sf"/>
</dbReference>
<keyword evidence="2" id="KW-1003">Cell membrane</keyword>
<keyword evidence="9" id="KW-1185">Reference proteome</keyword>
<dbReference type="Gene3D" id="1.20.81.30">
    <property type="entry name" value="Type II secretion system (T2SS), domain F"/>
    <property type="match status" value="1"/>
</dbReference>
<evidence type="ECO:0000313" key="9">
    <source>
        <dbReference type="Proteomes" id="UP000275256"/>
    </source>
</evidence>
<protein>
    <recommendedName>
        <fullName evidence="7">Type II secretion system protein GspF domain-containing protein</fullName>
    </recommendedName>
</protein>
<dbReference type="OrthoDB" id="3828740at2"/>
<keyword evidence="5 6" id="KW-0472">Membrane</keyword>
<evidence type="ECO:0000256" key="4">
    <source>
        <dbReference type="ARBA" id="ARBA00022989"/>
    </source>
</evidence>
<dbReference type="GO" id="GO:0005886">
    <property type="term" value="C:plasma membrane"/>
    <property type="evidence" value="ECO:0007669"/>
    <property type="project" value="UniProtKB-SubCell"/>
</dbReference>
<comment type="subcellular location">
    <subcellularLocation>
        <location evidence="1">Cell membrane</location>
        <topology evidence="1">Multi-pass membrane protein</topology>
    </subcellularLocation>
</comment>
<accession>A0A3M0FZN2</accession>
<dbReference type="Proteomes" id="UP000275256">
    <property type="component" value="Unassembled WGS sequence"/>
</dbReference>
<dbReference type="PANTHER" id="PTHR35007:SF3">
    <property type="entry name" value="POSSIBLE CONSERVED ALANINE RICH MEMBRANE PROTEIN"/>
    <property type="match status" value="1"/>
</dbReference>
<name>A0A3M0FZN2_9ACTN</name>
<dbReference type="InterPro" id="IPR018076">
    <property type="entry name" value="T2SS_GspF_dom"/>
</dbReference>
<dbReference type="Pfam" id="PF00482">
    <property type="entry name" value="T2SSF"/>
    <property type="match status" value="1"/>
</dbReference>